<dbReference type="CDD" id="cd22585">
    <property type="entry name" value="Rcat_RBR_DEAH12-like"/>
    <property type="match status" value="1"/>
</dbReference>
<evidence type="ECO:0000259" key="14">
    <source>
        <dbReference type="PROSITE" id="PS51192"/>
    </source>
</evidence>
<dbReference type="SMART" id="SM00847">
    <property type="entry name" value="HA2"/>
    <property type="match status" value="1"/>
</dbReference>
<dbReference type="CDD" id="cd17917">
    <property type="entry name" value="DEXHc_RHA-like"/>
    <property type="match status" value="1"/>
</dbReference>
<dbReference type="PROSITE" id="PS51194">
    <property type="entry name" value="HELICASE_CTER"/>
    <property type="match status" value="1"/>
</dbReference>
<evidence type="ECO:0000313" key="22">
    <source>
        <dbReference type="RefSeq" id="XP_055888094.1"/>
    </source>
</evidence>
<dbReference type="InterPro" id="IPR007502">
    <property type="entry name" value="Helicase-assoc_dom"/>
</dbReference>
<dbReference type="PROSITE" id="PS00518">
    <property type="entry name" value="ZF_RING_1"/>
    <property type="match status" value="1"/>
</dbReference>
<sequence length="2183" mass="249289">MKRSECRSDLGRLVGTSQNELNNFEHSNDHQPSVSHKECAALCSKPSQQISNESLSFNSIKQRNNKTTNLSTGKQTNYKTQAGLSSKIQMDIKAPNFNSNKQIGNIRLDPNSEKPEGNRRPLSNSDRLSRTKASDLKLLTDNSDWTTKSVFIIHKQFENASQLKEKMCSYIQKTNTLFQPTIIDDSIICSEYKSLCTVALMTVSKEKAVNFVIDLHRIIQTNLKETVHFQIVSTRNASDTKTIKDNKKKSQHSKPPSNQSECKKTDQCYQVEKNINEPLPVHKDSALMSSIQNQQALVTHLPSVLKVTQKTQLKSDVCTQKTQLKSDVHIQKTQLKSNVPKQKTQLKSDAPKQKTQLNSDVYTQKTQLKPDVYTQKTQLKSDVPKQKRQLKSDVHTEKTQLKCDVNTQKTQLKSDVYTQKTQLQTSDYTQKTQLKSDVHTQKTQLKSDVHTQKTQKSDVHTQKTQLKSDVHTQKTQNSDVFIKETISETKDQCFQDKENINDLSPKITDAKTSISATSIPTIIEIEIFSGKLDLTSILNLLVPLKMPHIKVDNISVESSKKSKTICKLNTPSRAAAKRISKLINSTKCKVHMRAYIQTEKKCQLVQTKQNKDKQIKEDSFNRAEAKLNRMRKELSLLLESLKSQSVEKHNEKIQYLTKQLEKLFQIEHEQEADRYKEIVILDKIEELEKQKEEFLKQWEILNMTSVTRTLNDAGRTVMRQVGIECNRLKMALPMYARRQDIIEKVTSNQVSVILGETGSGKSTQLVQYLYEAGLAKAGSIVCTQPRKVAAITLAERVAKEMVVNVGQLVGYKTGIKKMISKRGDTKIIFSTDHCLLNECLKDKHFSGYSCIIVDEAHERSIYTDLLLSMIKTCLPKRPDLKVIVTSATIDPEIFIQYFHSTPELRVSGRMFPVDIVYDDCDTDVEFEDHERKAVAKAIEVHRHEEPGDILVFLTSPVEIMKCCEEFQKQMRGVTNFKCFPLHGQLPPEEQKKVFEPLPDGIRKIVFATNSAETSITIDGIKYVIDTGVAKEVKYDAKKNINVLGTHVISKSSADQRKGRAGRTSSGKCFRLYSESGYKSMEPSSKPEILRVHLGQAVLKLAALGIDCRYYDFVQSPGQDAIDAAISTLIHLGAMSNDGITELGKWINKLPFDPRQGFLIYHGFKHYLLYDSIVIASLLNNGSNMFYKGISETDQQKSSKTKLHYGSQDGDVFTWLEVYKDWTNVPKKSQSSWCKDKSINYKVVTYTKQSVDEMIQILKKEADIHVESSFGDIVSVTSFFQKLIFQAYMFSLSHYLGHLRAGYYALEVEKQVHFHPSSSLLSLNAKPEWIVYTEFMKTTKDFIKCISIVEEGWVQEALQEGRLSFDMEEVKKRKIELVLREQIGLTMFRHLVGPKYLHLRELEEELSNSGMSTVVVEADREMGTIDIYSSSPMNSQVAYNIKHCKQTILQTLVLEEDEIPVLKNPNGCDRTGFRVVLGQGAEVKSLLMPDESNKIIIRNSSFRTTQEEIRHKFSAFGEIVECIKFKSSNPWGFLRYKTKQEAQNAVTCTMKDAENAANFKIDNDIKKVQRKFEVKLTWCRRPIKGIGTAFIKCSLIDKSTFLDKYISLPNGKRLKLKMSNKGEDLICHATGRADEQVIKDSILSLVNYDKRISRHLSVTVLRIKVTATEHEVEDMKTLLSHELKKYSELLHLSNNTFEINMIQPKESSINYVGFIHFDKLSEGEQLCKFMQNRLRVQNKPVEICPRLKTTLYVPESIMKICRAEIDEIKDYLTVGNSVEVKIREMKKKDFAIDIRCTSAKCLVEARDLFQNKLDGEIVDCSISDLTRSVLKPEGLKQIKIIENRFKVLINVDKRKERIHIYGTFEDVVQTKIKILEYFEELKHAKKSDLLLSGNEKPQGLMKEIMKRFGDLHNGLIEHFHLMDAKIDFKQQKLSIFGSPGAVTQTENEIAAIEKDLASRVHQQTEKWLPDCVVCMCPVESCTELYRLEGCGHSYCHTCLKAMVSVAVEDKQFPVDCVKENCSLALVWKDLRFCLKQNWISESKLAQRSLDSLVATNSRRYKYCKTANCPVVYEVTEDVEGNEFNCPACLISLCTSCHSNYHVGLSCKMFVSQQDSNLHFEIWKREDPLNRKLCPVCSVPIEKNDGCNHMTCRVCKIEFCWICLEKFTNVSDCYNHLELFHPDIV</sequence>
<dbReference type="PROSITE" id="PS50102">
    <property type="entry name" value="RRM"/>
    <property type="match status" value="1"/>
</dbReference>
<dbReference type="SUPFAM" id="SSF52540">
    <property type="entry name" value="P-loop containing nucleoside triphosphate hydrolases"/>
    <property type="match status" value="1"/>
</dbReference>
<feature type="compositionally biased region" description="Basic and acidic residues" evidence="12">
    <location>
        <begin position="382"/>
        <end position="398"/>
    </location>
</feature>
<dbReference type="PROSITE" id="PS51873">
    <property type="entry name" value="TRIAD"/>
    <property type="match status" value="1"/>
</dbReference>
<gene>
    <name evidence="18 19 20 21 22 23" type="primary">LOC106058683</name>
</gene>
<keyword evidence="1" id="KW-0808">Transferase</keyword>
<keyword evidence="11" id="KW-0175">Coiled coil</keyword>
<evidence type="ECO:0000256" key="1">
    <source>
        <dbReference type="ARBA" id="ARBA00022679"/>
    </source>
</evidence>
<dbReference type="Pfam" id="PF22191">
    <property type="entry name" value="IBR_1"/>
    <property type="match status" value="1"/>
</dbReference>
<feature type="compositionally biased region" description="Basic and acidic residues" evidence="12">
    <location>
        <begin position="434"/>
        <end position="470"/>
    </location>
</feature>
<keyword evidence="7" id="KW-0378">Hydrolase</keyword>
<dbReference type="OrthoDB" id="10009520at2759"/>
<evidence type="ECO:0000256" key="9">
    <source>
        <dbReference type="ARBA" id="ARBA00022840"/>
    </source>
</evidence>
<name>A0A9W3ALS9_BIOGL</name>
<evidence type="ECO:0000256" key="7">
    <source>
        <dbReference type="ARBA" id="ARBA00022801"/>
    </source>
</evidence>
<dbReference type="GO" id="GO:0003723">
    <property type="term" value="F:RNA binding"/>
    <property type="evidence" value="ECO:0007669"/>
    <property type="project" value="UniProtKB-UniRule"/>
</dbReference>
<evidence type="ECO:0000313" key="23">
    <source>
        <dbReference type="RefSeq" id="XP_055888095.1"/>
    </source>
</evidence>
<dbReference type="CDD" id="cd18791">
    <property type="entry name" value="SF2_C_RHA"/>
    <property type="match status" value="1"/>
</dbReference>
<dbReference type="InterPro" id="IPR002867">
    <property type="entry name" value="IBR_dom"/>
</dbReference>
<dbReference type="RefSeq" id="XP_055888095.1">
    <property type="nucleotide sequence ID" value="XM_056032120.1"/>
</dbReference>
<feature type="region of interest" description="Disordered" evidence="12">
    <location>
        <begin position="337"/>
        <end position="363"/>
    </location>
</feature>
<dbReference type="Gene3D" id="1.20.120.1080">
    <property type="match status" value="1"/>
</dbReference>
<dbReference type="RefSeq" id="XP_055888092.1">
    <property type="nucleotide sequence ID" value="XM_056032117.1"/>
</dbReference>
<dbReference type="GO" id="GO:0008270">
    <property type="term" value="F:zinc ion binding"/>
    <property type="evidence" value="ECO:0007669"/>
    <property type="project" value="UniProtKB-KW"/>
</dbReference>
<dbReference type="GeneID" id="106058683"/>
<dbReference type="InterPro" id="IPR056245">
    <property type="entry name" value="KH_DEAH11/12"/>
</dbReference>
<evidence type="ECO:0000313" key="19">
    <source>
        <dbReference type="RefSeq" id="XP_055888091.1"/>
    </source>
</evidence>
<dbReference type="Gene3D" id="3.30.70.330">
    <property type="match status" value="1"/>
</dbReference>
<dbReference type="InterPro" id="IPR017907">
    <property type="entry name" value="Znf_RING_CS"/>
</dbReference>
<keyword evidence="4" id="KW-0547">Nucleotide-binding</keyword>
<dbReference type="InterPro" id="IPR044066">
    <property type="entry name" value="TRIAD_supradom"/>
</dbReference>
<dbReference type="PROSITE" id="PS51192">
    <property type="entry name" value="HELICASE_ATP_BIND_1"/>
    <property type="match status" value="1"/>
</dbReference>
<dbReference type="SMART" id="SM00487">
    <property type="entry name" value="DEXDc"/>
    <property type="match status" value="1"/>
</dbReference>
<feature type="domain" description="Helicase ATP-binding" evidence="14">
    <location>
        <begin position="742"/>
        <end position="907"/>
    </location>
</feature>
<keyword evidence="2" id="KW-0479">Metal-binding</keyword>
<dbReference type="InterPro" id="IPR013083">
    <property type="entry name" value="Znf_RING/FYVE/PHD"/>
</dbReference>
<evidence type="ECO:0000256" key="10">
    <source>
        <dbReference type="PROSITE-ProRule" id="PRU00176"/>
    </source>
</evidence>
<dbReference type="GO" id="GO:0016787">
    <property type="term" value="F:hydrolase activity"/>
    <property type="evidence" value="ECO:0007669"/>
    <property type="project" value="UniProtKB-KW"/>
</dbReference>
<dbReference type="InterPro" id="IPR011545">
    <property type="entry name" value="DEAD/DEAH_box_helicase_dom"/>
</dbReference>
<evidence type="ECO:0000256" key="8">
    <source>
        <dbReference type="ARBA" id="ARBA00022833"/>
    </source>
</evidence>
<evidence type="ECO:0000256" key="3">
    <source>
        <dbReference type="ARBA" id="ARBA00022737"/>
    </source>
</evidence>
<evidence type="ECO:0000313" key="18">
    <source>
        <dbReference type="RefSeq" id="XP_055888090.1"/>
    </source>
</evidence>
<evidence type="ECO:0000256" key="11">
    <source>
        <dbReference type="SAM" id="Coils"/>
    </source>
</evidence>
<evidence type="ECO:0000256" key="12">
    <source>
        <dbReference type="SAM" id="MobiDB-lite"/>
    </source>
</evidence>
<dbReference type="PANTHER" id="PTHR18934">
    <property type="entry name" value="ATP-DEPENDENT RNA HELICASE"/>
    <property type="match status" value="1"/>
</dbReference>
<dbReference type="InterPro" id="IPR002464">
    <property type="entry name" value="DNA/RNA_helicase_DEAH_CS"/>
</dbReference>
<feature type="compositionally biased region" description="Basic and acidic residues" evidence="12">
    <location>
        <begin position="110"/>
        <end position="119"/>
    </location>
</feature>
<dbReference type="Pfam" id="PF00271">
    <property type="entry name" value="Helicase_C"/>
    <property type="match status" value="1"/>
</dbReference>
<feature type="region of interest" description="Disordered" evidence="12">
    <location>
        <begin position="54"/>
        <end position="78"/>
    </location>
</feature>
<dbReference type="Gene3D" id="1.20.120.1750">
    <property type="match status" value="1"/>
</dbReference>
<dbReference type="Proteomes" id="UP001165740">
    <property type="component" value="Chromosome 6"/>
</dbReference>
<dbReference type="Gene3D" id="3.30.40.10">
    <property type="entry name" value="Zinc/RING finger domain, C3HC4 (zinc finger)"/>
    <property type="match status" value="1"/>
</dbReference>
<feature type="coiled-coil region" evidence="11">
    <location>
        <begin position="613"/>
        <end position="644"/>
    </location>
</feature>
<keyword evidence="17" id="KW-1185">Reference proteome</keyword>
<proteinExistence type="predicted"/>
<dbReference type="Pfam" id="PF07717">
    <property type="entry name" value="OB_NTP_bind"/>
    <property type="match status" value="1"/>
</dbReference>
<evidence type="ECO:0000259" key="16">
    <source>
        <dbReference type="PROSITE" id="PS51873"/>
    </source>
</evidence>
<keyword evidence="5" id="KW-0863">Zinc-finger</keyword>
<evidence type="ECO:0000313" key="21">
    <source>
        <dbReference type="RefSeq" id="XP_055888093.1"/>
    </source>
</evidence>
<dbReference type="Gene3D" id="3.40.50.300">
    <property type="entry name" value="P-loop containing nucleotide triphosphate hydrolases"/>
    <property type="match status" value="2"/>
</dbReference>
<dbReference type="PROSITE" id="PS00690">
    <property type="entry name" value="DEAH_ATP_HELICASE"/>
    <property type="match status" value="1"/>
</dbReference>
<feature type="region of interest" description="Disordered" evidence="12">
    <location>
        <begin position="240"/>
        <end position="265"/>
    </location>
</feature>
<protein>
    <submittedName>
        <fullName evidence="18 19">Uncharacterized protein LOC106058683 isoform X1</fullName>
    </submittedName>
    <submittedName>
        <fullName evidence="23">Uncharacterized protein LOC106058683 isoform X2</fullName>
    </submittedName>
</protein>
<dbReference type="Pfam" id="PF00270">
    <property type="entry name" value="DEAD"/>
    <property type="match status" value="1"/>
</dbReference>
<keyword evidence="6" id="KW-0833">Ubl conjugation pathway</keyword>
<feature type="domain" description="RRM" evidence="13">
    <location>
        <begin position="1492"/>
        <end position="1572"/>
    </location>
</feature>
<dbReference type="Pfam" id="PF24471">
    <property type="entry name" value="KH_DEAH11"/>
    <property type="match status" value="1"/>
</dbReference>
<dbReference type="GO" id="GO:0004386">
    <property type="term" value="F:helicase activity"/>
    <property type="evidence" value="ECO:0007669"/>
    <property type="project" value="TreeGrafter"/>
</dbReference>
<feature type="region of interest" description="Disordered" evidence="12">
    <location>
        <begin position="96"/>
        <end position="129"/>
    </location>
</feature>
<accession>A0A9W3ALS9</accession>
<dbReference type="SMART" id="SM00490">
    <property type="entry name" value="HELICc"/>
    <property type="match status" value="1"/>
</dbReference>
<dbReference type="InterPro" id="IPR027417">
    <property type="entry name" value="P-loop_NTPase"/>
</dbReference>
<dbReference type="RefSeq" id="XP_055888091.1">
    <property type="nucleotide sequence ID" value="XM_056032116.1"/>
</dbReference>
<dbReference type="InterPro" id="IPR011709">
    <property type="entry name" value="DEAD-box_helicase_OB_fold"/>
</dbReference>
<feature type="domain" description="Helicase C-terminal" evidence="15">
    <location>
        <begin position="933"/>
        <end position="1104"/>
    </location>
</feature>
<dbReference type="InterPro" id="IPR001650">
    <property type="entry name" value="Helicase_C-like"/>
</dbReference>
<dbReference type="InterPro" id="IPR000504">
    <property type="entry name" value="RRM_dom"/>
</dbReference>
<dbReference type="InterPro" id="IPR035979">
    <property type="entry name" value="RBD_domain_sf"/>
</dbReference>
<dbReference type="InterPro" id="IPR012677">
    <property type="entry name" value="Nucleotide-bd_a/b_plait_sf"/>
</dbReference>
<keyword evidence="3" id="KW-0677">Repeat</keyword>
<dbReference type="SUPFAM" id="SSF54928">
    <property type="entry name" value="RNA-binding domain, RBD"/>
    <property type="match status" value="1"/>
</dbReference>
<organism evidence="17 18">
    <name type="scientific">Biomphalaria glabrata</name>
    <name type="common">Bloodfluke planorb</name>
    <name type="synonym">Freshwater snail</name>
    <dbReference type="NCBI Taxonomy" id="6526"/>
    <lineage>
        <taxon>Eukaryota</taxon>
        <taxon>Metazoa</taxon>
        <taxon>Spiralia</taxon>
        <taxon>Lophotrochozoa</taxon>
        <taxon>Mollusca</taxon>
        <taxon>Gastropoda</taxon>
        <taxon>Heterobranchia</taxon>
        <taxon>Euthyneura</taxon>
        <taxon>Panpulmonata</taxon>
        <taxon>Hygrophila</taxon>
        <taxon>Lymnaeoidea</taxon>
        <taxon>Planorbidae</taxon>
        <taxon>Biomphalaria</taxon>
    </lineage>
</organism>
<feature type="domain" description="RING-type" evidence="16">
    <location>
        <begin position="1966"/>
        <end position="2183"/>
    </location>
</feature>
<dbReference type="GO" id="GO:0016740">
    <property type="term" value="F:transferase activity"/>
    <property type="evidence" value="ECO:0007669"/>
    <property type="project" value="UniProtKB-KW"/>
</dbReference>
<dbReference type="RefSeq" id="XP_055888090.1">
    <property type="nucleotide sequence ID" value="XM_056032115.1"/>
</dbReference>
<evidence type="ECO:0000256" key="5">
    <source>
        <dbReference type="ARBA" id="ARBA00022771"/>
    </source>
</evidence>
<dbReference type="RefSeq" id="XP_055888094.1">
    <property type="nucleotide sequence ID" value="XM_056032119.1"/>
</dbReference>
<evidence type="ECO:0000259" key="13">
    <source>
        <dbReference type="PROSITE" id="PS50102"/>
    </source>
</evidence>
<dbReference type="GO" id="GO:0005524">
    <property type="term" value="F:ATP binding"/>
    <property type="evidence" value="ECO:0007669"/>
    <property type="project" value="UniProtKB-KW"/>
</dbReference>
<dbReference type="Pfam" id="PF00076">
    <property type="entry name" value="RRM_1"/>
    <property type="match status" value="1"/>
</dbReference>
<evidence type="ECO:0000313" key="20">
    <source>
        <dbReference type="RefSeq" id="XP_055888092.1"/>
    </source>
</evidence>
<keyword evidence="10" id="KW-0694">RNA-binding</keyword>
<dbReference type="CDD" id="cd20335">
    <property type="entry name" value="BRcat_RBR"/>
    <property type="match status" value="1"/>
</dbReference>
<keyword evidence="8" id="KW-0862">Zinc</keyword>
<dbReference type="PANTHER" id="PTHR18934:SF81">
    <property type="entry name" value="ATP-DEPENDENT RNA HELICASE DEAH11, CHLOROPLASTIC-RELATED"/>
    <property type="match status" value="1"/>
</dbReference>
<dbReference type="SMART" id="SM00647">
    <property type="entry name" value="IBR"/>
    <property type="match status" value="2"/>
</dbReference>
<evidence type="ECO:0000256" key="2">
    <source>
        <dbReference type="ARBA" id="ARBA00022723"/>
    </source>
</evidence>
<dbReference type="RefSeq" id="XP_055888093.1">
    <property type="nucleotide sequence ID" value="XM_056032118.1"/>
</dbReference>
<feature type="region of interest" description="Disordered" evidence="12">
    <location>
        <begin position="376"/>
        <end position="398"/>
    </location>
</feature>
<evidence type="ECO:0000313" key="17">
    <source>
        <dbReference type="Proteomes" id="UP001165740"/>
    </source>
</evidence>
<evidence type="ECO:0000259" key="15">
    <source>
        <dbReference type="PROSITE" id="PS51194"/>
    </source>
</evidence>
<evidence type="ECO:0000256" key="4">
    <source>
        <dbReference type="ARBA" id="ARBA00022741"/>
    </source>
</evidence>
<evidence type="ECO:0000256" key="6">
    <source>
        <dbReference type="ARBA" id="ARBA00022786"/>
    </source>
</evidence>
<feature type="region of interest" description="Disordered" evidence="12">
    <location>
        <begin position="429"/>
        <end position="470"/>
    </location>
</feature>
<reference evidence="18 19" key="1">
    <citation type="submission" date="2025-04" db="UniProtKB">
        <authorList>
            <consortium name="RefSeq"/>
        </authorList>
    </citation>
    <scope>IDENTIFICATION</scope>
</reference>
<dbReference type="Pfam" id="PF01485">
    <property type="entry name" value="IBR"/>
    <property type="match status" value="1"/>
</dbReference>
<dbReference type="InterPro" id="IPR014001">
    <property type="entry name" value="Helicase_ATP-bd"/>
</dbReference>
<dbReference type="SUPFAM" id="SSF57850">
    <property type="entry name" value="RING/U-box"/>
    <property type="match status" value="3"/>
</dbReference>
<keyword evidence="9" id="KW-0067">ATP-binding</keyword>